<protein>
    <submittedName>
        <fullName evidence="1">DEKNAAC105642</fullName>
    </submittedName>
</protein>
<gene>
    <name evidence="1" type="ORF">BRENAR_LOCUS5118</name>
</gene>
<dbReference type="InterPro" id="IPR014752">
    <property type="entry name" value="Arrestin-like_C"/>
</dbReference>
<evidence type="ECO:0000313" key="1">
    <source>
        <dbReference type="EMBL" id="VEU24390.1"/>
    </source>
</evidence>
<reference evidence="1 2" key="1">
    <citation type="submission" date="2018-12" db="EMBL/GenBank/DDBJ databases">
        <authorList>
            <person name="Tiukova I."/>
            <person name="Dainat J."/>
        </authorList>
    </citation>
    <scope>NUCLEOTIDE SEQUENCE [LARGE SCALE GENOMIC DNA]</scope>
</reference>
<dbReference type="Gene3D" id="2.60.40.640">
    <property type="match status" value="1"/>
</dbReference>
<sequence length="444" mass="50270">MGLLGFSRSDIDVKFCYDVPPYRCFGPFCPVISGTIELKLLKDIKKVVNVRVGLRGTVLASYVSVVKVGEFGSNRNSRTERNTLRESIILFDDERDFAMEDDPSMASIGGNLKAGTFVRDRFGFQFPVSSVYLPSSCTNIGILDDNQGTVNVSYELYLSLSHMDTFLRNLSTVTWQETIPYQGSCKYQIPEPVSFKTYNISNVFRKKVKDFVYDKELKILVPSSMQKAHRHTRLVRSVFDGRYRRDAYSQSAKDVEISCIFSVASGIDVLEPLYRSLRLKLQVKLDSGLEPDFCFNGQSTGLGRFELEEISMIEHYDVRMTVQGHSYVAHGQIPLLLFRYTPSQVEFDIKDFTYNKVQDVWEYDIPLHDPKVGSSAPILHHFPIPAMMCGNVEDIFQCSTTPLLKVKLGNASSYDKRCKTYEVHAQSVCFLGDSMSSLPPPYSA</sequence>
<organism evidence="1 2">
    <name type="scientific">Brettanomyces naardenensis</name>
    <name type="common">Yeast</name>
    <dbReference type="NCBI Taxonomy" id="13370"/>
    <lineage>
        <taxon>Eukaryota</taxon>
        <taxon>Fungi</taxon>
        <taxon>Dikarya</taxon>
        <taxon>Ascomycota</taxon>
        <taxon>Saccharomycotina</taxon>
        <taxon>Pichiomycetes</taxon>
        <taxon>Pichiales</taxon>
        <taxon>Pichiaceae</taxon>
        <taxon>Brettanomyces</taxon>
    </lineage>
</organism>
<dbReference type="AlphaFoldDB" id="A0A448YTZ7"/>
<evidence type="ECO:0000313" key="2">
    <source>
        <dbReference type="Proteomes" id="UP000290900"/>
    </source>
</evidence>
<name>A0A448YTZ7_BRENA</name>
<dbReference type="EMBL" id="CAACVR010000076">
    <property type="protein sequence ID" value="VEU24390.1"/>
    <property type="molecule type" value="Genomic_DNA"/>
</dbReference>
<dbReference type="Proteomes" id="UP000290900">
    <property type="component" value="Unassembled WGS sequence"/>
</dbReference>
<keyword evidence="2" id="KW-1185">Reference proteome</keyword>
<proteinExistence type="predicted"/>
<dbReference type="OrthoDB" id="3986512at2759"/>
<accession>A0A448YTZ7</accession>
<dbReference type="InParanoid" id="A0A448YTZ7"/>